<keyword evidence="3" id="KW-1185">Reference proteome</keyword>
<reference evidence="3" key="1">
    <citation type="journal article" date="2014" name="Nucleic Acids Res.">
        <title>The evolutionary dynamics of variant antigen genes in Babesia reveal a history of genomic innovation underlying host-parasite interaction.</title>
        <authorList>
            <person name="Jackson A.P."/>
            <person name="Otto T.D."/>
            <person name="Darby A."/>
            <person name="Ramaprasad A."/>
            <person name="Xia D."/>
            <person name="Echaide I.E."/>
            <person name="Farber M."/>
            <person name="Gahlot S."/>
            <person name="Gamble J."/>
            <person name="Gupta D."/>
            <person name="Gupta Y."/>
            <person name="Jackson L."/>
            <person name="Malandrin L."/>
            <person name="Malas T.B."/>
            <person name="Moussa E."/>
            <person name="Nair M."/>
            <person name="Reid A.J."/>
            <person name="Sanders M."/>
            <person name="Sharma J."/>
            <person name="Tracey A."/>
            <person name="Quail M.A."/>
            <person name="Weir W."/>
            <person name="Wastling J.M."/>
            <person name="Hall N."/>
            <person name="Willadsen P."/>
            <person name="Lingelbach K."/>
            <person name="Shiels B."/>
            <person name="Tait A."/>
            <person name="Berriman M."/>
            <person name="Allred D.R."/>
            <person name="Pain A."/>
        </authorList>
    </citation>
    <scope>NUCLEOTIDE SEQUENCE [LARGE SCALE GENOMIC DNA]</scope>
    <source>
        <strain evidence="3">Bond</strain>
    </source>
</reference>
<keyword evidence="1" id="KW-1133">Transmembrane helix</keyword>
<evidence type="ECO:0000313" key="3">
    <source>
        <dbReference type="Proteomes" id="UP000033188"/>
    </source>
</evidence>
<dbReference type="AlphaFoldDB" id="A0A061D145"/>
<accession>A0A061D145</accession>
<dbReference type="VEuPathDB" id="PiroplasmaDB:BBBOND_0108390"/>
<dbReference type="RefSeq" id="XP_012766727.1">
    <property type="nucleotide sequence ID" value="XM_012911273.1"/>
</dbReference>
<dbReference type="Proteomes" id="UP000033188">
    <property type="component" value="Chromosome 1"/>
</dbReference>
<protein>
    <submittedName>
        <fullName evidence="2">Uncharacterized protein</fullName>
    </submittedName>
</protein>
<gene>
    <name evidence="2" type="ORF">BBBOND_0108390</name>
</gene>
<name>A0A061D145_BABBI</name>
<organism evidence="2 3">
    <name type="scientific">Babesia bigemina</name>
    <dbReference type="NCBI Taxonomy" id="5866"/>
    <lineage>
        <taxon>Eukaryota</taxon>
        <taxon>Sar</taxon>
        <taxon>Alveolata</taxon>
        <taxon>Apicomplexa</taxon>
        <taxon>Aconoidasida</taxon>
        <taxon>Piroplasmida</taxon>
        <taxon>Babesiidae</taxon>
        <taxon>Babesia</taxon>
    </lineage>
</organism>
<evidence type="ECO:0000313" key="2">
    <source>
        <dbReference type="EMBL" id="CDR94541.1"/>
    </source>
</evidence>
<feature type="transmembrane region" description="Helical" evidence="1">
    <location>
        <begin position="191"/>
        <end position="215"/>
    </location>
</feature>
<evidence type="ECO:0000256" key="1">
    <source>
        <dbReference type="SAM" id="Phobius"/>
    </source>
</evidence>
<dbReference type="KEGG" id="bbig:BBBOND_0108390"/>
<keyword evidence="1" id="KW-0472">Membrane</keyword>
<dbReference type="GeneID" id="24563082"/>
<dbReference type="EMBL" id="LK391707">
    <property type="protein sequence ID" value="CDR94541.1"/>
    <property type="molecule type" value="Genomic_DNA"/>
</dbReference>
<sequence>MAAELADGKTAENTCFGCNNRWSVSAEYFCCIPGCPGCKKIKCSTKNRCHCNVCDCGCQNDDAVREGKKRCYESTSNGCAKCKEICNTEKAGKRCICFLCNCGCNGVNCGCCTWCDFNDCSGVCNREDKHSVKCKENKQSGSKDYESGKYYCDEHLGGDCLGKNCNTIYYTTGTCRAKCQYCGTLCGQHVFFLQCTIGGPVIGIILVNIVVWLMWRDKALKAVDKMRRSFANRPGLFKTRWMVRGSMKH</sequence>
<proteinExistence type="predicted"/>
<keyword evidence="1" id="KW-0812">Transmembrane</keyword>